<dbReference type="Pfam" id="PF13556">
    <property type="entry name" value="HTH_30"/>
    <property type="match status" value="1"/>
</dbReference>
<dbReference type="PANTHER" id="PTHR33744:SF17">
    <property type="entry name" value="CONSERVED PROTEIN"/>
    <property type="match status" value="1"/>
</dbReference>
<dbReference type="InterPro" id="IPR042070">
    <property type="entry name" value="PucR_C-HTH_sf"/>
</dbReference>
<dbReference type="AlphaFoldDB" id="A0A0J6V8U2"/>
<feature type="domain" description="Purine catabolism PurC-like" evidence="1">
    <location>
        <begin position="32"/>
        <end position="131"/>
    </location>
</feature>
<feature type="domain" description="PucR C-terminal helix-turn-helix" evidence="2">
    <location>
        <begin position="399"/>
        <end position="456"/>
    </location>
</feature>
<dbReference type="InterPro" id="IPR051448">
    <property type="entry name" value="CdaR-like_regulators"/>
</dbReference>
<dbReference type="RefSeq" id="WP_048473556.1">
    <property type="nucleotide sequence ID" value="NZ_JYNL01000069.1"/>
</dbReference>
<keyword evidence="4" id="KW-1185">Reference proteome</keyword>
<dbReference type="STRING" id="37916.MCHLDSM_06524"/>
<protein>
    <submittedName>
        <fullName evidence="3">Carbohydrate diacid transcriptional activator CdaR</fullName>
    </submittedName>
</protein>
<evidence type="ECO:0000313" key="3">
    <source>
        <dbReference type="EMBL" id="KMO67275.1"/>
    </source>
</evidence>
<evidence type="ECO:0000313" key="4">
    <source>
        <dbReference type="Proteomes" id="UP000036513"/>
    </source>
</evidence>
<dbReference type="Proteomes" id="UP000036513">
    <property type="component" value="Unassembled WGS sequence"/>
</dbReference>
<dbReference type="PATRIC" id="fig|37916.4.peg.6543"/>
<proteinExistence type="predicted"/>
<dbReference type="Gene3D" id="1.10.10.2840">
    <property type="entry name" value="PucR C-terminal helix-turn-helix domain"/>
    <property type="match status" value="1"/>
</dbReference>
<dbReference type="InterPro" id="IPR012914">
    <property type="entry name" value="PucR_dom"/>
</dbReference>
<evidence type="ECO:0000259" key="1">
    <source>
        <dbReference type="Pfam" id="PF07905"/>
    </source>
</evidence>
<organism evidence="3 4">
    <name type="scientific">Mycolicibacterium chlorophenolicum</name>
    <dbReference type="NCBI Taxonomy" id="37916"/>
    <lineage>
        <taxon>Bacteria</taxon>
        <taxon>Bacillati</taxon>
        <taxon>Actinomycetota</taxon>
        <taxon>Actinomycetes</taxon>
        <taxon>Mycobacteriales</taxon>
        <taxon>Mycobacteriaceae</taxon>
        <taxon>Mycolicibacterium</taxon>
    </lineage>
</organism>
<comment type="caution">
    <text evidence="3">The sequence shown here is derived from an EMBL/GenBank/DDBJ whole genome shotgun (WGS) entry which is preliminary data.</text>
</comment>
<sequence length="469" mass="50275">MTDPRDVGAAAPTVRDLLAGAPLGLIEPPGAAQDLDRPISWVHTTELRDPARYLRGGELVCTVGLLLQTPQDCRTFADALARSRAAGVCFGTGDGHDDVPAELLSRCRAHGLPVLVAPQSVPFETVSRFVADYRLGTEIAVARATNTLVPEMISALRRRESVRRLLDRAGEMMDCYFILDEHETRPPTADDTAEATVPIPELGTLVWIGRGARPDPALLELIGRFVQAAQVEHDIEAALTRERVGQLLSLVERRMLLPDALHQLVGWPPAPSATVRCSAWPGGAGALLSLAFPGALVGDAPDVCLVLTETGPVDPAAETLSLPSGHSAEVPITELGPAITQARIALSLAHQHGGSIGPDQLSTLDSLIEQLPGAQLTPFVAQLIEPLERLDRDRGTQHVRTLRAFLAANGSLSETARELFLHTNTVRHRLGRIHEITGRDPLSFDDQTAFAIGLRAHDRSTGGVSRDQG</sequence>
<evidence type="ECO:0000259" key="2">
    <source>
        <dbReference type="Pfam" id="PF13556"/>
    </source>
</evidence>
<dbReference type="SMR" id="A0A0J6V8U2"/>
<accession>A0A0J6V8U2</accession>
<dbReference type="Pfam" id="PF07905">
    <property type="entry name" value="PucR"/>
    <property type="match status" value="1"/>
</dbReference>
<name>A0A0J6V8U2_9MYCO</name>
<gene>
    <name evidence="3" type="ORF">MCHLDSM_06524</name>
</gene>
<reference evidence="3 4" key="1">
    <citation type="journal article" date="2015" name="Genome Biol. Evol.">
        <title>Characterization of Three Mycobacterium spp. with Potential Use in Bioremediation by Genome Sequencing and Comparative Genomics.</title>
        <authorList>
            <person name="Das S."/>
            <person name="Pettersson B.M."/>
            <person name="Behra P.R."/>
            <person name="Ramesh M."/>
            <person name="Dasgupta S."/>
            <person name="Bhattacharya A."/>
            <person name="Kirsebom L.A."/>
        </authorList>
    </citation>
    <scope>NUCLEOTIDE SEQUENCE [LARGE SCALE GENOMIC DNA]</scope>
    <source>
        <strain evidence="3 4">DSM 43826</strain>
    </source>
</reference>
<dbReference type="PANTHER" id="PTHR33744">
    <property type="entry name" value="CARBOHYDRATE DIACID REGULATOR"/>
    <property type="match status" value="1"/>
</dbReference>
<dbReference type="EMBL" id="JYNL01000069">
    <property type="protein sequence ID" value="KMO67275.1"/>
    <property type="molecule type" value="Genomic_DNA"/>
</dbReference>
<dbReference type="InterPro" id="IPR025736">
    <property type="entry name" value="PucR_C-HTH_dom"/>
</dbReference>